<evidence type="ECO:0000256" key="1">
    <source>
        <dbReference type="ARBA" id="ARBA00010088"/>
    </source>
</evidence>
<proteinExistence type="inferred from homology"/>
<evidence type="ECO:0000313" key="6">
    <source>
        <dbReference type="Proteomes" id="UP001500121"/>
    </source>
</evidence>
<dbReference type="Proteomes" id="UP001500121">
    <property type="component" value="Unassembled WGS sequence"/>
</dbReference>
<sequence length="354" mass="38844">MSDAPDRVPDEVLDELRRRLRDRRRVPAVGSGWARGVDAAYLDDLLRYWAEEYDWRAAEDRIRALPWTRAGGLRLVHQRAAAEDAPVLVLLHGWPDSVLRFQRVLPLLQDVHVVVPALPGYPFSDSPGTAGALMAEPIAAAMAELGHERYVVSGGDIGTGVAEALARLVPEHVSALHLTDVPSRALALVPDAQRSEGERAFAEEVRRWTEAEGAYMHEQSTKPATLAVGLGDSPAGLAAWIVEKLRSWSDCDGDVEAAFPRDDLLTWITLYWVTGAIGTSFAPYAERLPPVQERVAAPLAVTLFPRDLLHAPRELAERTFDVRVWDEQPSGGHFAAWERPEAFAAAVRAAIALG</sequence>
<name>A0ABP8YZM2_9MICO</name>
<protein>
    <submittedName>
        <fullName evidence="5">Epoxide hydrolase</fullName>
    </submittedName>
</protein>
<dbReference type="PANTHER" id="PTHR21661">
    <property type="entry name" value="EPOXIDE HYDROLASE 1-RELATED"/>
    <property type="match status" value="1"/>
</dbReference>
<feature type="domain" description="Epoxide hydrolase N-terminal" evidence="4">
    <location>
        <begin position="7"/>
        <end position="101"/>
    </location>
</feature>
<dbReference type="EMBL" id="BAABLP010000002">
    <property type="protein sequence ID" value="GAA4739811.1"/>
    <property type="molecule type" value="Genomic_DNA"/>
</dbReference>
<keyword evidence="3 5" id="KW-0378">Hydrolase</keyword>
<gene>
    <name evidence="5" type="ORF">GCM10025783_08280</name>
</gene>
<reference evidence="6" key="1">
    <citation type="journal article" date="2019" name="Int. J. Syst. Evol. Microbiol.">
        <title>The Global Catalogue of Microorganisms (GCM) 10K type strain sequencing project: providing services to taxonomists for standard genome sequencing and annotation.</title>
        <authorList>
            <consortium name="The Broad Institute Genomics Platform"/>
            <consortium name="The Broad Institute Genome Sequencing Center for Infectious Disease"/>
            <person name="Wu L."/>
            <person name="Ma J."/>
        </authorList>
    </citation>
    <scope>NUCLEOTIDE SEQUENCE [LARGE SCALE GENOMIC DNA]</scope>
    <source>
        <strain evidence="6">JCM 19015</strain>
    </source>
</reference>
<dbReference type="SUPFAM" id="SSF53474">
    <property type="entry name" value="alpha/beta-Hydrolases"/>
    <property type="match status" value="1"/>
</dbReference>
<dbReference type="PANTHER" id="PTHR21661:SF35">
    <property type="entry name" value="EPOXIDE HYDROLASE"/>
    <property type="match status" value="1"/>
</dbReference>
<evidence type="ECO:0000313" key="5">
    <source>
        <dbReference type="EMBL" id="GAA4739811.1"/>
    </source>
</evidence>
<dbReference type="InterPro" id="IPR016292">
    <property type="entry name" value="Epoxide_hydrolase"/>
</dbReference>
<dbReference type="PRINTS" id="PR00412">
    <property type="entry name" value="EPOXHYDRLASE"/>
</dbReference>
<dbReference type="InterPro" id="IPR029058">
    <property type="entry name" value="AB_hydrolase_fold"/>
</dbReference>
<comment type="caution">
    <text evidence="5">The sequence shown here is derived from an EMBL/GenBank/DDBJ whole genome shotgun (WGS) entry which is preliminary data.</text>
</comment>
<dbReference type="InterPro" id="IPR000639">
    <property type="entry name" value="Epox_hydrolase-like"/>
</dbReference>
<keyword evidence="2" id="KW-0058">Aromatic hydrocarbons catabolism</keyword>
<evidence type="ECO:0000259" key="4">
    <source>
        <dbReference type="Pfam" id="PF06441"/>
    </source>
</evidence>
<dbReference type="InterPro" id="IPR010497">
    <property type="entry name" value="Epoxide_hydro_N"/>
</dbReference>
<accession>A0ABP8YZM2</accession>
<keyword evidence="6" id="KW-1185">Reference proteome</keyword>
<comment type="similarity">
    <text evidence="1">Belongs to the peptidase S33 family.</text>
</comment>
<dbReference type="Gene3D" id="3.40.50.1820">
    <property type="entry name" value="alpha/beta hydrolase"/>
    <property type="match status" value="1"/>
</dbReference>
<dbReference type="GO" id="GO:0016787">
    <property type="term" value="F:hydrolase activity"/>
    <property type="evidence" value="ECO:0007669"/>
    <property type="project" value="UniProtKB-KW"/>
</dbReference>
<evidence type="ECO:0000256" key="3">
    <source>
        <dbReference type="ARBA" id="ARBA00022801"/>
    </source>
</evidence>
<dbReference type="PIRSF" id="PIRSF001112">
    <property type="entry name" value="Epoxide_hydrolase"/>
    <property type="match status" value="1"/>
</dbReference>
<dbReference type="RefSeq" id="WP_345479733.1">
    <property type="nucleotide sequence ID" value="NZ_BAABLP010000002.1"/>
</dbReference>
<evidence type="ECO:0000256" key="2">
    <source>
        <dbReference type="ARBA" id="ARBA00022797"/>
    </source>
</evidence>
<dbReference type="Pfam" id="PF06441">
    <property type="entry name" value="EHN"/>
    <property type="match status" value="1"/>
</dbReference>
<organism evidence="5 6">
    <name type="scientific">Amnibacterium soli</name>
    <dbReference type="NCBI Taxonomy" id="1282736"/>
    <lineage>
        <taxon>Bacteria</taxon>
        <taxon>Bacillati</taxon>
        <taxon>Actinomycetota</taxon>
        <taxon>Actinomycetes</taxon>
        <taxon>Micrococcales</taxon>
        <taxon>Microbacteriaceae</taxon>
        <taxon>Amnibacterium</taxon>
    </lineage>
</organism>